<dbReference type="AlphaFoldDB" id="A0A8T0HKV1"/>
<evidence type="ECO:0000313" key="3">
    <source>
        <dbReference type="Proteomes" id="UP000822688"/>
    </source>
</evidence>
<proteinExistence type="predicted"/>
<feature type="region of interest" description="Disordered" evidence="1">
    <location>
        <begin position="62"/>
        <end position="106"/>
    </location>
</feature>
<name>A0A8T0HKV1_CERPU</name>
<keyword evidence="3" id="KW-1185">Reference proteome</keyword>
<accession>A0A8T0HKV1</accession>
<comment type="caution">
    <text evidence="2">The sequence shown here is derived from an EMBL/GenBank/DDBJ whole genome shotgun (WGS) entry which is preliminary data.</text>
</comment>
<feature type="region of interest" description="Disordered" evidence="1">
    <location>
        <begin position="1"/>
        <end position="24"/>
    </location>
</feature>
<protein>
    <submittedName>
        <fullName evidence="2">Uncharacterized protein</fullName>
    </submittedName>
</protein>
<dbReference type="Proteomes" id="UP000822688">
    <property type="component" value="Chromosome V"/>
</dbReference>
<dbReference type="EMBL" id="CM026426">
    <property type="protein sequence ID" value="KAG0571404.1"/>
    <property type="molecule type" value="Genomic_DNA"/>
</dbReference>
<evidence type="ECO:0000256" key="1">
    <source>
        <dbReference type="SAM" id="MobiDB-lite"/>
    </source>
</evidence>
<sequence>MHVEPRSRRVVFGTGEPPMGAAGRVDATRNIGADVQSIRREASTHAEPVPQADLIQVLAQEERDNDAAHDDTQHIDVDDGNTDEVGEAVRDAQAPMEVPDLLDDNL</sequence>
<reference evidence="2" key="1">
    <citation type="submission" date="2020-06" db="EMBL/GenBank/DDBJ databases">
        <title>WGS assembly of Ceratodon purpureus strain R40.</title>
        <authorList>
            <person name="Carey S.B."/>
            <person name="Jenkins J."/>
            <person name="Shu S."/>
            <person name="Lovell J.T."/>
            <person name="Sreedasyam A."/>
            <person name="Maumus F."/>
            <person name="Tiley G.P."/>
            <person name="Fernandez-Pozo N."/>
            <person name="Barry K."/>
            <person name="Chen C."/>
            <person name="Wang M."/>
            <person name="Lipzen A."/>
            <person name="Daum C."/>
            <person name="Saski C.A."/>
            <person name="Payton A.C."/>
            <person name="Mcbreen J.C."/>
            <person name="Conrad R.E."/>
            <person name="Kollar L.M."/>
            <person name="Olsson S."/>
            <person name="Huttunen S."/>
            <person name="Landis J.B."/>
            <person name="Wickett N.J."/>
            <person name="Johnson M.G."/>
            <person name="Rensing S.A."/>
            <person name="Grimwood J."/>
            <person name="Schmutz J."/>
            <person name="Mcdaniel S.F."/>
        </authorList>
    </citation>
    <scope>NUCLEOTIDE SEQUENCE</scope>
    <source>
        <strain evidence="2">R40</strain>
    </source>
</reference>
<organism evidence="2 3">
    <name type="scientific">Ceratodon purpureus</name>
    <name type="common">Fire moss</name>
    <name type="synonym">Dicranum purpureum</name>
    <dbReference type="NCBI Taxonomy" id="3225"/>
    <lineage>
        <taxon>Eukaryota</taxon>
        <taxon>Viridiplantae</taxon>
        <taxon>Streptophyta</taxon>
        <taxon>Embryophyta</taxon>
        <taxon>Bryophyta</taxon>
        <taxon>Bryophytina</taxon>
        <taxon>Bryopsida</taxon>
        <taxon>Dicranidae</taxon>
        <taxon>Pseudoditrichales</taxon>
        <taxon>Ditrichaceae</taxon>
        <taxon>Ceratodon</taxon>
    </lineage>
</organism>
<evidence type="ECO:0000313" key="2">
    <source>
        <dbReference type="EMBL" id="KAG0571404.1"/>
    </source>
</evidence>
<feature type="compositionally biased region" description="Basic and acidic residues" evidence="1">
    <location>
        <begin position="62"/>
        <end position="77"/>
    </location>
</feature>
<gene>
    <name evidence="2" type="ORF">KC19_VG008900</name>
</gene>